<proteinExistence type="predicted"/>
<dbReference type="EMBL" id="CP000702">
    <property type="protein sequence ID" value="ABQ47223.1"/>
    <property type="molecule type" value="Genomic_DNA"/>
</dbReference>
<gene>
    <name evidence="1" type="ordered locus">Tpet_1209</name>
</gene>
<dbReference type="SMR" id="A5IM00"/>
<reference evidence="2" key="1">
    <citation type="submission" date="2007-05" db="EMBL/GenBank/DDBJ databases">
        <title>Complete sequence of Thermotoga petrophila RKU-1.</title>
        <authorList>
            <consortium name="US DOE Joint Genome Institute"/>
            <person name="Copeland A."/>
            <person name="Lucas S."/>
            <person name="Lapidus A."/>
            <person name="Barry K."/>
            <person name="Glavina del Rio T."/>
            <person name="Dalin E."/>
            <person name="Tice H."/>
            <person name="Pitluck S."/>
            <person name="Sims D."/>
            <person name="Brettin T."/>
            <person name="Bruce D."/>
            <person name="Detter J.C."/>
            <person name="Han C."/>
            <person name="Tapia R."/>
            <person name="Schmutz J."/>
            <person name="Larimer F."/>
            <person name="Land M."/>
            <person name="Hauser L."/>
            <person name="Kyrpides N."/>
            <person name="Mikhailova N."/>
            <person name="Nelson K."/>
            <person name="Gogarten J.P."/>
            <person name="Noll K."/>
            <person name="Richardson P."/>
        </authorList>
    </citation>
    <scope>NUCLEOTIDE SEQUENCE [LARGE SCALE GENOMIC DNA]</scope>
    <source>
        <strain evidence="2">ATCC BAA-488 / DSM 13995 / JCM 10881 / RKU-1</strain>
    </source>
</reference>
<accession>A5IM00</accession>
<dbReference type="PANTHER" id="PTHR11692">
    <property type="entry name" value="BIFUNCTIONAL PURINE BIOSYNTHESIS PROTEIN PURH"/>
    <property type="match status" value="1"/>
</dbReference>
<dbReference type="PANTHER" id="PTHR11692:SF0">
    <property type="entry name" value="BIFUNCTIONAL PURINE BIOSYNTHESIS PROTEIN ATIC"/>
    <property type="match status" value="1"/>
</dbReference>
<sequence length="360" mass="41345">MRILLSVSRFEDELIEILDRLDETYEIFADNDCFEILKDRIPRIRPFERDDFDLLYLNWRDLPSEKREEKILSTIDENRTLLFLKAIKNYREKLVVTTLEDLKLTFSEIERAGDVSLQTRRYLLLKGLAHFLKVHSEVLESLSDLFFIKDWKAIVLERLQEGIKAPVSLLPVSIPPELVEDIGLASHLIRFLPQKACVLVKNGKIVYASSTGDLPEIEGGVFALKGVFRGEKKFDFILAEDFEGDVEGLRIKDLLHQEEGLVLLGASGYLREPVPTNDFTEVLSMHPVFDSCAVTKEGKLVLHVVELNRSDVINALEKIDLSGTEVAFNFPISDEEKAELKQKGVKKVSWIDSRRIWRRC</sequence>
<evidence type="ECO:0000313" key="2">
    <source>
        <dbReference type="Proteomes" id="UP000006558"/>
    </source>
</evidence>
<dbReference type="InterPro" id="IPR002695">
    <property type="entry name" value="PurH-like"/>
</dbReference>
<dbReference type="eggNOG" id="COG0138">
    <property type="taxonomic scope" value="Bacteria"/>
</dbReference>
<dbReference type="STRING" id="390874.Tpet_1209"/>
<dbReference type="Gene3D" id="3.40.50.1380">
    <property type="entry name" value="Methylglyoxal synthase-like domain"/>
    <property type="match status" value="1"/>
</dbReference>
<name>A5IM00_THEP1</name>
<dbReference type="GO" id="GO:0004643">
    <property type="term" value="F:phosphoribosylaminoimidazolecarboxamide formyltransferase activity"/>
    <property type="evidence" value="ECO:0007669"/>
    <property type="project" value="InterPro"/>
</dbReference>
<dbReference type="AlphaFoldDB" id="A5IM00"/>
<protein>
    <submittedName>
        <fullName evidence="1">Uncharacterized protein</fullName>
    </submittedName>
</protein>
<dbReference type="HOGENOM" id="CLU_769317_0_0_0"/>
<dbReference type="RefSeq" id="WP_004082012.1">
    <property type="nucleotide sequence ID" value="NC_009486.1"/>
</dbReference>
<dbReference type="GO" id="GO:0005829">
    <property type="term" value="C:cytosol"/>
    <property type="evidence" value="ECO:0007669"/>
    <property type="project" value="TreeGrafter"/>
</dbReference>
<dbReference type="InterPro" id="IPR036914">
    <property type="entry name" value="MGS-like_dom_sf"/>
</dbReference>
<reference evidence="1 2" key="2">
    <citation type="journal article" date="2009" name="Proc. Natl. Acad. Sci. U.S.A.">
        <title>On the chimeric nature, thermophilic origin, and phylogenetic placement of the Thermotogales.</title>
        <authorList>
            <person name="Zhaxybayeva O."/>
            <person name="Swithers K.S."/>
            <person name="Lapierre P."/>
            <person name="Fournier G.P."/>
            <person name="Bickhart D.M."/>
            <person name="DeBoy R.T."/>
            <person name="Nelson K.E."/>
            <person name="Nesbo C.L."/>
            <person name="Doolittle W.F."/>
            <person name="Gogarten J.P."/>
            <person name="Noll K.M."/>
        </authorList>
    </citation>
    <scope>NUCLEOTIDE SEQUENCE [LARGE SCALE GENOMIC DNA]</scope>
    <source>
        <strain evidence="2">ATCC BAA-488 / DSM 13995 / JCM 10881 / RKU-1</strain>
    </source>
</reference>
<dbReference type="SUPFAM" id="SSF52335">
    <property type="entry name" value="Methylglyoxal synthase-like"/>
    <property type="match status" value="1"/>
</dbReference>
<dbReference type="KEGG" id="tpt:Tpet_1209"/>
<evidence type="ECO:0000313" key="1">
    <source>
        <dbReference type="EMBL" id="ABQ47223.1"/>
    </source>
</evidence>
<dbReference type="GO" id="GO:0003937">
    <property type="term" value="F:IMP cyclohydrolase activity"/>
    <property type="evidence" value="ECO:0007669"/>
    <property type="project" value="InterPro"/>
</dbReference>
<dbReference type="Proteomes" id="UP000006558">
    <property type="component" value="Chromosome"/>
</dbReference>
<organism evidence="1 2">
    <name type="scientific">Thermotoga petrophila (strain ATCC BAA-488 / DSM 13995 / JCM 10881 / RKU-1)</name>
    <dbReference type="NCBI Taxonomy" id="390874"/>
    <lineage>
        <taxon>Bacteria</taxon>
        <taxon>Thermotogati</taxon>
        <taxon>Thermotogota</taxon>
        <taxon>Thermotogae</taxon>
        <taxon>Thermotogales</taxon>
        <taxon>Thermotogaceae</taxon>
        <taxon>Thermotoga</taxon>
    </lineage>
</organism>
<dbReference type="GO" id="GO:0006189">
    <property type="term" value="P:'de novo' IMP biosynthetic process"/>
    <property type="evidence" value="ECO:0007669"/>
    <property type="project" value="TreeGrafter"/>
</dbReference>